<accession>A0A5C6B7W5</accession>
<gene>
    <name evidence="1" type="ORF">Pla52n_00840</name>
</gene>
<reference evidence="1 2" key="1">
    <citation type="submission" date="2019-02" db="EMBL/GenBank/DDBJ databases">
        <title>Deep-cultivation of Planctomycetes and their phenomic and genomic characterization uncovers novel biology.</title>
        <authorList>
            <person name="Wiegand S."/>
            <person name="Jogler M."/>
            <person name="Boedeker C."/>
            <person name="Pinto D."/>
            <person name="Vollmers J."/>
            <person name="Rivas-Marin E."/>
            <person name="Kohn T."/>
            <person name="Peeters S.H."/>
            <person name="Heuer A."/>
            <person name="Rast P."/>
            <person name="Oberbeckmann S."/>
            <person name="Bunk B."/>
            <person name="Jeske O."/>
            <person name="Meyerdierks A."/>
            <person name="Storesund J.E."/>
            <person name="Kallscheuer N."/>
            <person name="Luecker S."/>
            <person name="Lage O.M."/>
            <person name="Pohl T."/>
            <person name="Merkel B.J."/>
            <person name="Hornburger P."/>
            <person name="Mueller R.-W."/>
            <person name="Bruemmer F."/>
            <person name="Labrenz M."/>
            <person name="Spormann A.M."/>
            <person name="Op Den Camp H."/>
            <person name="Overmann J."/>
            <person name="Amann R."/>
            <person name="Jetten M.S.M."/>
            <person name="Mascher T."/>
            <person name="Medema M.H."/>
            <person name="Devos D.P."/>
            <person name="Kaster A.-K."/>
            <person name="Ovreas L."/>
            <person name="Rohde M."/>
            <person name="Galperin M.Y."/>
            <person name="Jogler C."/>
        </authorList>
    </citation>
    <scope>NUCLEOTIDE SEQUENCE [LARGE SCALE GENOMIC DNA]</scope>
    <source>
        <strain evidence="1 2">Pla52n</strain>
    </source>
</reference>
<evidence type="ECO:0000313" key="1">
    <source>
        <dbReference type="EMBL" id="TWU07511.1"/>
    </source>
</evidence>
<evidence type="ECO:0000313" key="2">
    <source>
        <dbReference type="Proteomes" id="UP000320176"/>
    </source>
</evidence>
<comment type="caution">
    <text evidence="1">The sequence shown here is derived from an EMBL/GenBank/DDBJ whole genome shotgun (WGS) entry which is preliminary data.</text>
</comment>
<proteinExistence type="predicted"/>
<name>A0A5C6B7W5_9BACT</name>
<dbReference type="EMBL" id="SJPN01000001">
    <property type="protein sequence ID" value="TWU07511.1"/>
    <property type="molecule type" value="Genomic_DNA"/>
</dbReference>
<keyword evidence="2" id="KW-1185">Reference proteome</keyword>
<sequence length="82" mass="9187">MCYLVVVDYAGCKFILIVIEVHTCSTVTSQNKPRFSSVAEDKWLGTVRFPPFAQRTSHIAEFFNDAIIEFVTGNVQRNQSGG</sequence>
<protein>
    <submittedName>
        <fullName evidence="1">Uncharacterized protein</fullName>
    </submittedName>
</protein>
<organism evidence="1 2">
    <name type="scientific">Stieleria varia</name>
    <dbReference type="NCBI Taxonomy" id="2528005"/>
    <lineage>
        <taxon>Bacteria</taxon>
        <taxon>Pseudomonadati</taxon>
        <taxon>Planctomycetota</taxon>
        <taxon>Planctomycetia</taxon>
        <taxon>Pirellulales</taxon>
        <taxon>Pirellulaceae</taxon>
        <taxon>Stieleria</taxon>
    </lineage>
</organism>
<dbReference type="AlphaFoldDB" id="A0A5C6B7W5"/>
<dbReference type="Proteomes" id="UP000320176">
    <property type="component" value="Unassembled WGS sequence"/>
</dbReference>